<protein>
    <submittedName>
        <fullName evidence="1">Uncharacterized protein</fullName>
    </submittedName>
</protein>
<evidence type="ECO:0000313" key="1">
    <source>
        <dbReference type="EMBL" id="KAJ1611937.1"/>
    </source>
</evidence>
<organism evidence="1">
    <name type="scientific">Cryptosporidium canis</name>
    <dbReference type="NCBI Taxonomy" id="195482"/>
    <lineage>
        <taxon>Eukaryota</taxon>
        <taxon>Sar</taxon>
        <taxon>Alveolata</taxon>
        <taxon>Apicomplexa</taxon>
        <taxon>Conoidasida</taxon>
        <taxon>Coccidia</taxon>
        <taxon>Eucoccidiorida</taxon>
        <taxon>Eimeriorina</taxon>
        <taxon>Cryptosporidiidae</taxon>
        <taxon>Cryptosporidium</taxon>
    </lineage>
</organism>
<reference evidence="1" key="1">
    <citation type="submission" date="2022-10" db="EMBL/GenBank/DDBJ databases">
        <title>Adaptive evolution leads to modifications in subtelomeric GC content in a zoonotic Cryptosporidium species.</title>
        <authorList>
            <person name="Li J."/>
            <person name="Feng Y."/>
            <person name="Xiao L."/>
        </authorList>
    </citation>
    <scope>NUCLEOTIDE SEQUENCE</scope>
    <source>
        <strain evidence="1">33844</strain>
    </source>
</reference>
<dbReference type="Proteomes" id="UP001067231">
    <property type="component" value="Unassembled WGS sequence"/>
</dbReference>
<sequence length="505" mass="57440">MSQSLLPRFEANVRRSNGLSEFGLFIRYFEIPDKRRTIEKGLLICPTVTARTMFELLETVDEYIEQFKRKENDQRQYEQLSFMLEFKKVVEELMIKYQDSITPLLLWITNDIMDRLRHRAYLEHLLEIEEKLRDKRKWYKDQLSEWEDIIEKSLINLTFWGYKDKVLIDLLNKYYKNDINTTMKLMENALYNTMLSGYYTGEDDLTMTKTGEYVTTEIIKKSITLPLLCLPLSVLLANNVIMIRSDEKIFSLFESQRKTIMNLFRKTAQMSSWSIFITLTPTLGMDCTITTARTSLIVDDSGLDDEETEQVGDLVVAVFPDVGDDDIVDVREVVADLLLAEALVDHNLVLQVLEAVELQVGLLSELLGVIDLVKVHEVVVHGVVADVLVSVKVFPHEPVYLLHIGLHGGPEACQSVVGRDAVVLGEVAHGEVLWNPNKPGIQQPPDINNSVPVRPNGERLGDVLPAGINGLEDLLTPYSPGDLLDQHGSQSFGSKLLVYTEKVDH</sequence>
<proteinExistence type="predicted"/>
<gene>
    <name evidence="1" type="ORF">OJ253_756</name>
</gene>
<accession>A0A9D5DNX1</accession>
<name>A0A9D5DNX1_9CRYT</name>
<comment type="caution">
    <text evidence="1">The sequence shown here is derived from an EMBL/GenBank/DDBJ whole genome shotgun (WGS) entry which is preliminary data.</text>
</comment>
<dbReference type="EMBL" id="JAPCXC010000010">
    <property type="protein sequence ID" value="KAJ1611937.1"/>
    <property type="molecule type" value="Genomic_DNA"/>
</dbReference>
<dbReference type="AlphaFoldDB" id="A0A9D5DNX1"/>